<protein>
    <recommendedName>
        <fullName evidence="1">ATP-dependent DNA helicase</fullName>
        <ecNumber evidence="1">5.6.2.3</ecNumber>
    </recommendedName>
</protein>
<dbReference type="PANTHER" id="PTHR10492">
    <property type="match status" value="1"/>
</dbReference>
<dbReference type="InterPro" id="IPR027417">
    <property type="entry name" value="P-loop_NTPase"/>
</dbReference>
<evidence type="ECO:0000313" key="5">
    <source>
        <dbReference type="EMBL" id="GBP43098.1"/>
    </source>
</evidence>
<dbReference type="AlphaFoldDB" id="A0A4C1VVA9"/>
<dbReference type="PANTHER" id="PTHR10492:SF57">
    <property type="entry name" value="ATP-DEPENDENT DNA HELICASE"/>
    <property type="match status" value="1"/>
</dbReference>
<dbReference type="GO" id="GO:0006281">
    <property type="term" value="P:DNA repair"/>
    <property type="evidence" value="ECO:0007669"/>
    <property type="project" value="UniProtKB-KW"/>
</dbReference>
<dbReference type="GO" id="GO:0000723">
    <property type="term" value="P:telomere maintenance"/>
    <property type="evidence" value="ECO:0007669"/>
    <property type="project" value="InterPro"/>
</dbReference>
<dbReference type="GO" id="GO:0016887">
    <property type="term" value="F:ATP hydrolysis activity"/>
    <property type="evidence" value="ECO:0007669"/>
    <property type="project" value="RHEA"/>
</dbReference>
<feature type="domain" description="Helitron helicase-like" evidence="3">
    <location>
        <begin position="284"/>
        <end position="442"/>
    </location>
</feature>
<evidence type="ECO:0000259" key="3">
    <source>
        <dbReference type="Pfam" id="PF14214"/>
    </source>
</evidence>
<dbReference type="InterPro" id="IPR049163">
    <property type="entry name" value="Pif1-like_2B_dom"/>
</dbReference>
<comment type="cofactor">
    <cofactor evidence="1">
        <name>Mg(2+)</name>
        <dbReference type="ChEBI" id="CHEBI:18420"/>
    </cofactor>
</comment>
<evidence type="ECO:0000259" key="2">
    <source>
        <dbReference type="Pfam" id="PF05970"/>
    </source>
</evidence>
<dbReference type="InterPro" id="IPR010285">
    <property type="entry name" value="DNA_helicase_pif1-like_DEAD"/>
</dbReference>
<feature type="domain" description="DNA helicase Pif1-like DEAD-box helicase" evidence="2">
    <location>
        <begin position="796"/>
        <end position="957"/>
    </location>
</feature>
<dbReference type="Gene3D" id="3.40.50.300">
    <property type="entry name" value="P-loop containing nucleotide triphosphate hydrolases"/>
    <property type="match status" value="1"/>
</dbReference>
<evidence type="ECO:0000313" key="6">
    <source>
        <dbReference type="Proteomes" id="UP000299102"/>
    </source>
</evidence>
<dbReference type="Proteomes" id="UP000299102">
    <property type="component" value="Unassembled WGS sequence"/>
</dbReference>
<dbReference type="EC" id="5.6.2.3" evidence="1"/>
<evidence type="ECO:0000256" key="1">
    <source>
        <dbReference type="RuleBase" id="RU363044"/>
    </source>
</evidence>
<keyword evidence="1" id="KW-0233">DNA recombination</keyword>
<comment type="catalytic activity">
    <reaction evidence="1">
        <text>ATP + H2O = ADP + phosphate + H(+)</text>
        <dbReference type="Rhea" id="RHEA:13065"/>
        <dbReference type="ChEBI" id="CHEBI:15377"/>
        <dbReference type="ChEBI" id="CHEBI:15378"/>
        <dbReference type="ChEBI" id="CHEBI:30616"/>
        <dbReference type="ChEBI" id="CHEBI:43474"/>
        <dbReference type="ChEBI" id="CHEBI:456216"/>
        <dbReference type="EC" id="5.6.2.3"/>
    </reaction>
</comment>
<dbReference type="GO" id="GO:0006310">
    <property type="term" value="P:DNA recombination"/>
    <property type="evidence" value="ECO:0007669"/>
    <property type="project" value="UniProtKB-KW"/>
</dbReference>
<keyword evidence="1" id="KW-0234">DNA repair</keyword>
<keyword evidence="1 5" id="KW-0347">Helicase</keyword>
<dbReference type="SUPFAM" id="SSF52540">
    <property type="entry name" value="P-loop containing nucleoside triphosphate hydrolases"/>
    <property type="match status" value="2"/>
</dbReference>
<dbReference type="GO" id="GO:0043139">
    <property type="term" value="F:5'-3' DNA helicase activity"/>
    <property type="evidence" value="ECO:0007669"/>
    <property type="project" value="UniProtKB-EC"/>
</dbReference>
<reference evidence="5 6" key="1">
    <citation type="journal article" date="2019" name="Commun. Biol.">
        <title>The bagworm genome reveals a unique fibroin gene that provides high tensile strength.</title>
        <authorList>
            <person name="Kono N."/>
            <person name="Nakamura H."/>
            <person name="Ohtoshi R."/>
            <person name="Tomita M."/>
            <person name="Numata K."/>
            <person name="Arakawa K."/>
        </authorList>
    </citation>
    <scope>NUCLEOTIDE SEQUENCE [LARGE SCALE GENOMIC DNA]</scope>
</reference>
<keyword evidence="1" id="KW-0378">Hydrolase</keyword>
<dbReference type="GO" id="GO:0005524">
    <property type="term" value="F:ATP binding"/>
    <property type="evidence" value="ECO:0007669"/>
    <property type="project" value="UniProtKB-KW"/>
</dbReference>
<dbReference type="Pfam" id="PF05970">
    <property type="entry name" value="PIF1"/>
    <property type="match status" value="1"/>
</dbReference>
<keyword evidence="1" id="KW-0227">DNA damage</keyword>
<comment type="similarity">
    <text evidence="1">Belongs to the helicase family.</text>
</comment>
<gene>
    <name evidence="5" type="primary">pif1</name>
    <name evidence="5" type="ORF">EVAR_96360_1</name>
</gene>
<organism evidence="5 6">
    <name type="scientific">Eumeta variegata</name>
    <name type="common">Bagworm moth</name>
    <name type="synonym">Eumeta japonica</name>
    <dbReference type="NCBI Taxonomy" id="151549"/>
    <lineage>
        <taxon>Eukaryota</taxon>
        <taxon>Metazoa</taxon>
        <taxon>Ecdysozoa</taxon>
        <taxon>Arthropoda</taxon>
        <taxon>Hexapoda</taxon>
        <taxon>Insecta</taxon>
        <taxon>Pterygota</taxon>
        <taxon>Neoptera</taxon>
        <taxon>Endopterygota</taxon>
        <taxon>Lepidoptera</taxon>
        <taxon>Glossata</taxon>
        <taxon>Ditrysia</taxon>
        <taxon>Tineoidea</taxon>
        <taxon>Psychidae</taxon>
        <taxon>Oiketicinae</taxon>
        <taxon>Eumeta</taxon>
    </lineage>
</organism>
<comment type="caution">
    <text evidence="5">The sequence shown here is derived from an EMBL/GenBank/DDBJ whole genome shotgun (WGS) entry which is preliminary data.</text>
</comment>
<accession>A0A4C1VVA9</accession>
<feature type="domain" description="DNA helicase Pif1-like 2B" evidence="4">
    <location>
        <begin position="1043"/>
        <end position="1088"/>
    </location>
</feature>
<proteinExistence type="inferred from homology"/>
<dbReference type="InterPro" id="IPR025476">
    <property type="entry name" value="Helitron_helicase-like"/>
</dbReference>
<keyword evidence="1" id="KW-0547">Nucleotide-binding</keyword>
<dbReference type="Pfam" id="PF21530">
    <property type="entry name" value="Pif1_2B_dom"/>
    <property type="match status" value="1"/>
</dbReference>
<keyword evidence="6" id="KW-1185">Reference proteome</keyword>
<dbReference type="Pfam" id="PF14214">
    <property type="entry name" value="Helitron_like_N"/>
    <property type="match status" value="1"/>
</dbReference>
<dbReference type="EMBL" id="BGZK01000429">
    <property type="protein sequence ID" value="GBP43098.1"/>
    <property type="molecule type" value="Genomic_DNA"/>
</dbReference>
<keyword evidence="1" id="KW-0067">ATP-binding</keyword>
<sequence length="1113" mass="126599">MNYDPSISYKDDRIVSIGTMSVVCEYCLALKFKDESKGMCCLQGKVKLEEILPPPEPLHSLLTGDHQKSKQFMRNIRRYNNAFQMTSFKSKQVVERGFMPTFKIQGQVYHLAGSLLPLRPDDHKFLQIYFIADPDIQASTRCSSVAQPIDRDLIRSLQDMLHSHNYYIQSFKTAIERIPADTPDFNVVIHANKVPVGEHRGRYNAPSTSEVAVVIAGQQFDKRDIVLHSRDDNLQKISELHRSYDSLQYPLMLCRGENGYAINISQVDPIGGTPLRKTVSCMNYYCYRIMTRRNNFNTLLRYGMLTNQYLVDQYAKIESERLAYIRNNQTKLRAENYVHLQDALQANEHVNGIGQLVILPSSFTGGPRYLHEKSQDAMTYVRNYGKPDLFITATCNPNWPEIKENINTNLSPQDRYDIVNRVFHLKVQKLLHLINKSHIFGPRAVICSDQATFSIQSPNEVEKYQSGRYICSSEAVWRILSFEVHDRAPTIVHLAVHLENGQRVYFMENNIQEVVNNPRDTTLTAFFKLCAQDDFAKTLTYDRVPSYYTWNQSSKTFQRRKQGTAVDGFPGVKKTDALGRVYTIHPNNSECFYLRMLLHIVKGPTTFARLRTVQGVVYNTYQAACKTMGLLEDDSHWENTLSEAAVCSSATSLRYLFAVIVAFCQVADSVNLWNKFQENMASDILNRRRRELNSDDIQYDQHIFDEALFELNKVLQLLSGKSIKDFGLPMPANTTSSDLTNSAEYTREISYDQTRLLQNIAQDEPRLNIDQKKYSLHYYQQLITMKEIVFLDAPGAVASSGIAATLLEGGRTAHSTFKLPLKIATDDNISVCSVSKQSNTGKLMRDCSLIVWDEATMSNKSSVEALDRTMRDLRNKNSPMGGCTILFSGDFRQILPVVTRGTRADEINASLKRSNLWPHVNKLELKTNMRVSSSSRENRLFPEMLLKVGNGELTQSEGRINLENLCVLIDNIQELVNKVYPDIDDISYKTISWFKERAILSPTNEQVDKVNNLIISKIDAPTKIYYSVDTVLDLEEAVHFPTEFLNSLNPSGLPPHKMVLKVGCPVILLRNLNPPKLCNGTRLLIKSLKTFIIECTILTGCGTGEDVLIPESL</sequence>
<dbReference type="OrthoDB" id="1728974at2759"/>
<name>A0A4C1VVA9_EUMVA</name>
<evidence type="ECO:0000259" key="4">
    <source>
        <dbReference type="Pfam" id="PF21530"/>
    </source>
</evidence>